<feature type="transmembrane region" description="Helical" evidence="15">
    <location>
        <begin position="27"/>
        <end position="46"/>
    </location>
</feature>
<keyword evidence="14 15" id="KW-0472">Membrane</keyword>
<dbReference type="Gene3D" id="2.70.150.10">
    <property type="entry name" value="Calcium-transporting ATPase, cytoplasmic transduction domain A"/>
    <property type="match status" value="1"/>
</dbReference>
<evidence type="ECO:0000259" key="16">
    <source>
        <dbReference type="Pfam" id="PF00122"/>
    </source>
</evidence>
<evidence type="ECO:0000256" key="15">
    <source>
        <dbReference type="RuleBase" id="RU362081"/>
    </source>
</evidence>
<dbReference type="InterPro" id="IPR001757">
    <property type="entry name" value="P_typ_ATPase"/>
</dbReference>
<feature type="transmembrane region" description="Helical" evidence="15">
    <location>
        <begin position="591"/>
        <end position="611"/>
    </location>
</feature>
<dbReference type="NCBIfam" id="TIGR01494">
    <property type="entry name" value="ATPase_P-type"/>
    <property type="match status" value="2"/>
</dbReference>
<evidence type="ECO:0000256" key="7">
    <source>
        <dbReference type="ARBA" id="ARBA00022723"/>
    </source>
</evidence>
<dbReference type="RefSeq" id="WP_324726144.1">
    <property type="nucleotide sequence ID" value="NZ_CP139781.1"/>
</dbReference>
<evidence type="ECO:0000256" key="13">
    <source>
        <dbReference type="ARBA" id="ARBA00023065"/>
    </source>
</evidence>
<evidence type="ECO:0000256" key="14">
    <source>
        <dbReference type="ARBA" id="ARBA00023136"/>
    </source>
</evidence>
<feature type="transmembrane region" description="Helical" evidence="15">
    <location>
        <begin position="270"/>
        <end position="289"/>
    </location>
</feature>
<evidence type="ECO:0000256" key="4">
    <source>
        <dbReference type="ARBA" id="ARBA00022475"/>
    </source>
</evidence>
<dbReference type="SUPFAM" id="SSF81653">
    <property type="entry name" value="Calcium ATPase, transduction domain A"/>
    <property type="match status" value="1"/>
</dbReference>
<keyword evidence="8 15" id="KW-0547">Nucleotide-binding</keyword>
<evidence type="ECO:0000313" key="17">
    <source>
        <dbReference type="EMBL" id="WRQ89442.1"/>
    </source>
</evidence>
<evidence type="ECO:0000256" key="1">
    <source>
        <dbReference type="ARBA" id="ARBA00004651"/>
    </source>
</evidence>
<dbReference type="EMBL" id="CP139781">
    <property type="protein sequence ID" value="WRQ89442.1"/>
    <property type="molecule type" value="Genomic_DNA"/>
</dbReference>
<dbReference type="InterPro" id="IPR036412">
    <property type="entry name" value="HAD-like_sf"/>
</dbReference>
<keyword evidence="10" id="KW-0460">Magnesium</keyword>
<dbReference type="InterPro" id="IPR023299">
    <property type="entry name" value="ATPase_P-typ_cyto_dom_N"/>
</dbReference>
<dbReference type="PRINTS" id="PR00119">
    <property type="entry name" value="CATATPASE"/>
</dbReference>
<dbReference type="Gene3D" id="3.40.1110.10">
    <property type="entry name" value="Calcium-transporting ATPase, cytoplasmic domain N"/>
    <property type="match status" value="1"/>
</dbReference>
<dbReference type="SUPFAM" id="SSF81665">
    <property type="entry name" value="Calcium ATPase, transmembrane domain M"/>
    <property type="match status" value="1"/>
</dbReference>
<feature type="domain" description="P-type ATPase A" evidence="16">
    <location>
        <begin position="155"/>
        <end position="234"/>
    </location>
</feature>
<keyword evidence="12 15" id="KW-1133">Transmembrane helix</keyword>
<keyword evidence="4 15" id="KW-1003">Cell membrane</keyword>
<keyword evidence="5" id="KW-0597">Phosphoprotein</keyword>
<organism evidence="17 18">
    <name type="scientific">Actomonas aquatica</name>
    <dbReference type="NCBI Taxonomy" id="2866162"/>
    <lineage>
        <taxon>Bacteria</taxon>
        <taxon>Pseudomonadati</taxon>
        <taxon>Verrucomicrobiota</taxon>
        <taxon>Opitutia</taxon>
        <taxon>Opitutales</taxon>
        <taxon>Opitutaceae</taxon>
        <taxon>Actomonas</taxon>
    </lineage>
</organism>
<gene>
    <name evidence="17" type="ORF">K1X11_008475</name>
</gene>
<keyword evidence="7 15" id="KW-0479">Metal-binding</keyword>
<comment type="similarity">
    <text evidence="2 15">Belongs to the cation transport ATPase (P-type) (TC 3.A.3) family. Type IB subfamily.</text>
</comment>
<dbReference type="SUPFAM" id="SSF56784">
    <property type="entry name" value="HAD-like"/>
    <property type="match status" value="1"/>
</dbReference>
<protein>
    <submittedName>
        <fullName evidence="17">Heavy metal translocating P-type ATPase</fullName>
    </submittedName>
</protein>
<dbReference type="Pfam" id="PF00702">
    <property type="entry name" value="Hydrolase"/>
    <property type="match status" value="1"/>
</dbReference>
<evidence type="ECO:0000256" key="6">
    <source>
        <dbReference type="ARBA" id="ARBA00022692"/>
    </source>
</evidence>
<dbReference type="Proteomes" id="UP000738431">
    <property type="component" value="Chromosome"/>
</dbReference>
<keyword evidence="13" id="KW-0406">Ion transport</keyword>
<dbReference type="PANTHER" id="PTHR43520:SF5">
    <property type="entry name" value="CATION-TRANSPORTING P-TYPE ATPASE-RELATED"/>
    <property type="match status" value="1"/>
</dbReference>
<dbReference type="Pfam" id="PF00122">
    <property type="entry name" value="E1-E2_ATPase"/>
    <property type="match status" value="1"/>
</dbReference>
<dbReference type="InterPro" id="IPR008250">
    <property type="entry name" value="ATPase_P-typ_transduc_dom_A_sf"/>
</dbReference>
<dbReference type="InterPro" id="IPR023214">
    <property type="entry name" value="HAD_sf"/>
</dbReference>
<name>A0ABZ1CCP0_9BACT</name>
<reference evidence="17 18" key="1">
    <citation type="submission" date="2023-12" db="EMBL/GenBank/DDBJ databases">
        <title>Description of an unclassified Opitutus bacterium of Verrucomicrobiota.</title>
        <authorList>
            <person name="Zhang D.-F."/>
        </authorList>
    </citation>
    <scope>NUCLEOTIDE SEQUENCE [LARGE SCALE GENOMIC DNA]</scope>
    <source>
        <strain evidence="17 18">WL0086</strain>
    </source>
</reference>
<dbReference type="InterPro" id="IPR027256">
    <property type="entry name" value="P-typ_ATPase_IB"/>
</dbReference>
<accession>A0ABZ1CCP0</accession>
<dbReference type="InterPro" id="IPR059000">
    <property type="entry name" value="ATPase_P-type_domA"/>
</dbReference>
<feature type="transmembrane region" description="Helical" evidence="15">
    <location>
        <begin position="93"/>
        <end position="111"/>
    </location>
</feature>
<evidence type="ECO:0000256" key="12">
    <source>
        <dbReference type="ARBA" id="ARBA00022989"/>
    </source>
</evidence>
<feature type="transmembrane region" description="Helical" evidence="15">
    <location>
        <begin position="52"/>
        <end position="72"/>
    </location>
</feature>
<comment type="subcellular location">
    <subcellularLocation>
        <location evidence="1">Cell membrane</location>
        <topology evidence="1">Multi-pass membrane protein</topology>
    </subcellularLocation>
</comment>
<evidence type="ECO:0000313" key="18">
    <source>
        <dbReference type="Proteomes" id="UP000738431"/>
    </source>
</evidence>
<dbReference type="Gene3D" id="1.20.1110.10">
    <property type="entry name" value="Calcium-transporting ATPase, transmembrane domain"/>
    <property type="match status" value="1"/>
</dbReference>
<evidence type="ECO:0000256" key="2">
    <source>
        <dbReference type="ARBA" id="ARBA00006024"/>
    </source>
</evidence>
<dbReference type="Gene3D" id="3.40.50.1000">
    <property type="entry name" value="HAD superfamily/HAD-like"/>
    <property type="match status" value="1"/>
</dbReference>
<evidence type="ECO:0000256" key="9">
    <source>
        <dbReference type="ARBA" id="ARBA00022840"/>
    </source>
</evidence>
<proteinExistence type="inferred from homology"/>
<evidence type="ECO:0000256" key="8">
    <source>
        <dbReference type="ARBA" id="ARBA00022741"/>
    </source>
</evidence>
<dbReference type="InterPro" id="IPR023298">
    <property type="entry name" value="ATPase_P-typ_TM_dom_sf"/>
</dbReference>
<keyword evidence="3" id="KW-0813">Transport</keyword>
<feature type="transmembrane region" description="Helical" evidence="15">
    <location>
        <begin position="295"/>
        <end position="320"/>
    </location>
</feature>
<evidence type="ECO:0000256" key="10">
    <source>
        <dbReference type="ARBA" id="ARBA00022842"/>
    </source>
</evidence>
<keyword evidence="18" id="KW-1185">Reference proteome</keyword>
<evidence type="ECO:0000256" key="5">
    <source>
        <dbReference type="ARBA" id="ARBA00022553"/>
    </source>
</evidence>
<evidence type="ECO:0000256" key="11">
    <source>
        <dbReference type="ARBA" id="ARBA00022967"/>
    </source>
</evidence>
<dbReference type="NCBIfam" id="TIGR01525">
    <property type="entry name" value="ATPase-IB_hvy"/>
    <property type="match status" value="1"/>
</dbReference>
<sequence length="644" mass="67176">MSDAAEQTAEPGLQADADLVARGWMRIGIGLAVAGQAMVFGLAINVTPADGVGYWVVHGGLMLSALLVLIFLGGDMVGAAWRSLREARISIDLLFLVTLTGALAGSLVSTFTRTGAVYYEVVAVLIAVHTLGKLIGARSRLAALSAVDKTRAQFASVRVREPDGREVTKPVKALRGDERVLVAPGEAIAVDGTIVRGRSYISETSMTGEWRPVPRGEGEAVLAGTHAVDGDLEIAPTIGARRLDHILSEVERARVAPSALQAQADTLMRFFLPVVVTVSVGTFAFWWLRGPWPEALFNAMAVLLVACPCAMGLATPIAVWSGLARLVKLGVVARTGDLLDALGRCDQLCIDKTGTLSEERMEVLAWRMEGAWTDPASSAWLRGAVARLEDGLMHPVAQALVSAGGGDPGSATTMTEREVVAGGGVRGRVDGRQVAVGEWDLHGFTGDAPSGAAKAVWVSVDGALAATVELGERWRVGLTETLAELRELGVAVEVLTGDRHPPTDLGVPVEGGLSPEDKVARIAAHQAAGRQVVFVGDGVNDAAAMGVANGSIAVGGGADLARASAMGTMAGDDLRVVPRAIRLGRVVRRGIYGNLRFAACYNVTGMILAASGWLHPVVAAFLMVGSSIAVGVRALRAAEKVTVE</sequence>
<dbReference type="PANTHER" id="PTHR43520">
    <property type="entry name" value="ATP7, ISOFORM B"/>
    <property type="match status" value="1"/>
</dbReference>
<keyword evidence="9 15" id="KW-0067">ATP-binding</keyword>
<keyword evidence="11" id="KW-1278">Translocase</keyword>
<keyword evidence="6 15" id="KW-0812">Transmembrane</keyword>
<evidence type="ECO:0000256" key="3">
    <source>
        <dbReference type="ARBA" id="ARBA00022448"/>
    </source>
</evidence>
<feature type="transmembrane region" description="Helical" evidence="15">
    <location>
        <begin position="617"/>
        <end position="635"/>
    </location>
</feature>